<reference evidence="1" key="1">
    <citation type="journal article" date="2021" name="Proc. Natl. Acad. Sci. U.S.A.">
        <title>Three genomes in the algal genus Volvox reveal the fate of a haploid sex-determining region after a transition to homothallism.</title>
        <authorList>
            <person name="Yamamoto K."/>
            <person name="Hamaji T."/>
            <person name="Kawai-Toyooka H."/>
            <person name="Matsuzaki R."/>
            <person name="Takahashi F."/>
            <person name="Nishimura Y."/>
            <person name="Kawachi M."/>
            <person name="Noguchi H."/>
            <person name="Minakuchi Y."/>
            <person name="Umen J.G."/>
            <person name="Toyoda A."/>
            <person name="Nozaki H."/>
        </authorList>
    </citation>
    <scope>NUCLEOTIDE SEQUENCE</scope>
    <source>
        <strain evidence="1">NIES-3785</strain>
    </source>
</reference>
<dbReference type="PANTHER" id="PTHR21494:SF0">
    <property type="entry name" value="ACTIVATING SIGNAL COINTEGRATOR 1 COMPLEX SUBUNIT 2"/>
    <property type="match status" value="1"/>
</dbReference>
<dbReference type="PANTHER" id="PTHR21494">
    <property type="entry name" value="ACTIVATING SIGNAL COINTEGRATOR 1 COMPLEX SUBUNIT 2 ASC-1 COMPLEX SUBUNIT P100"/>
    <property type="match status" value="1"/>
</dbReference>
<dbReference type="InterPro" id="IPR052586">
    <property type="entry name" value="ASCC2"/>
</dbReference>
<evidence type="ECO:0000313" key="2">
    <source>
        <dbReference type="Proteomes" id="UP000722791"/>
    </source>
</evidence>
<gene>
    <name evidence="1" type="ORF">Vretimale_8004</name>
</gene>
<dbReference type="EMBL" id="BNCQ01000013">
    <property type="protein sequence ID" value="GIM03199.1"/>
    <property type="molecule type" value="Genomic_DNA"/>
</dbReference>
<protein>
    <submittedName>
        <fullName evidence="1">Uncharacterized protein</fullName>
    </submittedName>
</protein>
<accession>A0A8J4GAF5</accession>
<evidence type="ECO:0000313" key="1">
    <source>
        <dbReference type="EMBL" id="GIM03199.1"/>
    </source>
</evidence>
<dbReference type="AlphaFoldDB" id="A0A8J4GAF5"/>
<dbReference type="GO" id="GO:0043130">
    <property type="term" value="F:ubiquitin binding"/>
    <property type="evidence" value="ECO:0007669"/>
    <property type="project" value="TreeGrafter"/>
</dbReference>
<organism evidence="1 2">
    <name type="scientific">Volvox reticuliferus</name>
    <dbReference type="NCBI Taxonomy" id="1737510"/>
    <lineage>
        <taxon>Eukaryota</taxon>
        <taxon>Viridiplantae</taxon>
        <taxon>Chlorophyta</taxon>
        <taxon>core chlorophytes</taxon>
        <taxon>Chlorophyceae</taxon>
        <taxon>CS clade</taxon>
        <taxon>Chlamydomonadales</taxon>
        <taxon>Volvocaceae</taxon>
        <taxon>Volvox</taxon>
    </lineage>
</organism>
<proteinExistence type="predicted"/>
<name>A0A8J4GAF5_9CHLO</name>
<comment type="caution">
    <text evidence="1">The sequence shown here is derived from an EMBL/GenBank/DDBJ whole genome shotgun (WGS) entry which is preliminary data.</text>
</comment>
<sequence>MGWEALVFLAKKMQPAGLQFPRTCRDGLYMEMLRRVTTSDRDPGAPTREQQAQMLYNLWLLDIPKLMDVAVLYGAHNPELTRKFLIQVFDLQPRYSDDLVASAPLLVGNLAEVVGRCMAAGDRALKVGSAAAAAHVKELRGEA</sequence>
<dbReference type="Proteomes" id="UP000722791">
    <property type="component" value="Unassembled WGS sequence"/>
</dbReference>